<evidence type="ECO:0000313" key="4">
    <source>
        <dbReference type="Proteomes" id="UP001497497"/>
    </source>
</evidence>
<protein>
    <recommendedName>
        <fullName evidence="2">Smr domain-containing protein</fullName>
    </recommendedName>
</protein>
<dbReference type="InterPro" id="IPR036063">
    <property type="entry name" value="Smr_dom_sf"/>
</dbReference>
<organism evidence="3 4">
    <name type="scientific">Lymnaea stagnalis</name>
    <name type="common">Great pond snail</name>
    <name type="synonym">Helix stagnalis</name>
    <dbReference type="NCBI Taxonomy" id="6523"/>
    <lineage>
        <taxon>Eukaryota</taxon>
        <taxon>Metazoa</taxon>
        <taxon>Spiralia</taxon>
        <taxon>Lophotrochozoa</taxon>
        <taxon>Mollusca</taxon>
        <taxon>Gastropoda</taxon>
        <taxon>Heterobranchia</taxon>
        <taxon>Euthyneura</taxon>
        <taxon>Panpulmonata</taxon>
        <taxon>Hygrophila</taxon>
        <taxon>Lymnaeoidea</taxon>
        <taxon>Lymnaeidae</taxon>
        <taxon>Lymnaea</taxon>
    </lineage>
</organism>
<dbReference type="SUPFAM" id="SSF160443">
    <property type="entry name" value="SMR domain-like"/>
    <property type="match status" value="1"/>
</dbReference>
<evidence type="ECO:0000259" key="2">
    <source>
        <dbReference type="PROSITE" id="PS50828"/>
    </source>
</evidence>
<keyword evidence="1" id="KW-0472">Membrane</keyword>
<evidence type="ECO:0000256" key="1">
    <source>
        <dbReference type="SAM" id="Phobius"/>
    </source>
</evidence>
<dbReference type="PANTHER" id="PTHR46535:SF1">
    <property type="entry name" value="NEDD4-BINDING PROTEIN 2"/>
    <property type="match status" value="1"/>
</dbReference>
<accession>A0AAV2I6K4</accession>
<dbReference type="GO" id="GO:0005634">
    <property type="term" value="C:nucleus"/>
    <property type="evidence" value="ECO:0007669"/>
    <property type="project" value="TreeGrafter"/>
</dbReference>
<dbReference type="EMBL" id="CAXITT010000472">
    <property type="protein sequence ID" value="CAL1542144.1"/>
    <property type="molecule type" value="Genomic_DNA"/>
</dbReference>
<evidence type="ECO:0000313" key="3">
    <source>
        <dbReference type="EMBL" id="CAL1542144.1"/>
    </source>
</evidence>
<dbReference type="PROSITE" id="PS50828">
    <property type="entry name" value="SMR"/>
    <property type="match status" value="1"/>
</dbReference>
<comment type="caution">
    <text evidence="3">The sequence shown here is derived from an EMBL/GenBank/DDBJ whole genome shotgun (WGS) entry which is preliminary data.</text>
</comment>
<proteinExistence type="predicted"/>
<keyword evidence="1" id="KW-0812">Transmembrane</keyword>
<dbReference type="AlphaFoldDB" id="A0AAV2I6K4"/>
<reference evidence="3 4" key="1">
    <citation type="submission" date="2024-04" db="EMBL/GenBank/DDBJ databases">
        <authorList>
            <consortium name="Genoscope - CEA"/>
            <person name="William W."/>
        </authorList>
    </citation>
    <scope>NUCLEOTIDE SEQUENCE [LARGE SCALE GENOMIC DNA]</scope>
</reference>
<name>A0AAV2I6K4_LYMST</name>
<gene>
    <name evidence="3" type="ORF">GSLYS_00015750001</name>
</gene>
<feature type="transmembrane region" description="Helical" evidence="1">
    <location>
        <begin position="6"/>
        <end position="29"/>
    </location>
</feature>
<dbReference type="SMART" id="SM00463">
    <property type="entry name" value="SMR"/>
    <property type="match status" value="1"/>
</dbReference>
<dbReference type="Pfam" id="PF01713">
    <property type="entry name" value="Smr"/>
    <property type="match status" value="1"/>
</dbReference>
<dbReference type="Gene3D" id="3.30.1370.110">
    <property type="match status" value="1"/>
</dbReference>
<sequence>MADTLVYVIIGILVLLSFIGFFAYVCCYCNRKQKVPYQRHETDVERGLPWKRQQGIVSGRKLDLHNLSVNDAMLAFTKFIQEKDFEYGQRKQDPFIFVITGRGKHSPDGIPKIKPSVQSYLDKNRYKYTWANPGMVKIDLSSRR</sequence>
<dbReference type="InterPro" id="IPR002625">
    <property type="entry name" value="Smr_dom"/>
</dbReference>
<keyword evidence="4" id="KW-1185">Reference proteome</keyword>
<feature type="domain" description="Smr" evidence="2">
    <location>
        <begin position="62"/>
        <end position="141"/>
    </location>
</feature>
<dbReference type="Proteomes" id="UP001497497">
    <property type="component" value="Unassembled WGS sequence"/>
</dbReference>
<dbReference type="InterPro" id="IPR052772">
    <property type="entry name" value="Endo/PolyKinase_Domain-Protein"/>
</dbReference>
<dbReference type="GO" id="GO:0004519">
    <property type="term" value="F:endonuclease activity"/>
    <property type="evidence" value="ECO:0007669"/>
    <property type="project" value="TreeGrafter"/>
</dbReference>
<dbReference type="PANTHER" id="PTHR46535">
    <property type="entry name" value="NEDD4-BINDING PROTEIN 2"/>
    <property type="match status" value="1"/>
</dbReference>
<keyword evidence="1" id="KW-1133">Transmembrane helix</keyword>